<accession>W6PWX3</accession>
<reference evidence="5" key="1">
    <citation type="journal article" date="2014" name="Nat. Commun.">
        <title>Multiple recent horizontal transfers of a large genomic region in cheese making fungi.</title>
        <authorList>
            <person name="Cheeseman K."/>
            <person name="Ropars J."/>
            <person name="Renault P."/>
            <person name="Dupont J."/>
            <person name="Gouzy J."/>
            <person name="Branca A."/>
            <person name="Abraham A.L."/>
            <person name="Ceppi M."/>
            <person name="Conseiller E."/>
            <person name="Debuchy R."/>
            <person name="Malagnac F."/>
            <person name="Goarin A."/>
            <person name="Silar P."/>
            <person name="Lacoste S."/>
            <person name="Sallet E."/>
            <person name="Bensimon A."/>
            <person name="Giraud T."/>
            <person name="Brygoo Y."/>
        </authorList>
    </citation>
    <scope>NUCLEOTIDE SEQUENCE [LARGE SCALE GENOMIC DNA]</scope>
    <source>
        <strain evidence="5">FM164</strain>
    </source>
</reference>
<sequence length="117" mass="13141">MPLIRSQSSRNSIEQEGRILLAIQAIKNREISSIREAARIFAVLRSTLTTRLRGVQNRAISRPNSHKLTEIEEESLTKWIISIDSRGSAPRPSTVREMANLLLELRGITPVLLVGEN</sequence>
<dbReference type="AlphaFoldDB" id="W6PWX3"/>
<keyword evidence="1" id="KW-0238">DNA-binding</keyword>
<dbReference type="Pfam" id="PF05225">
    <property type="entry name" value="HTH_psq"/>
    <property type="match status" value="1"/>
</dbReference>
<keyword evidence="2" id="KW-0539">Nucleus</keyword>
<organism evidence="5 6">
    <name type="scientific">Penicillium roqueforti (strain FM164)</name>
    <dbReference type="NCBI Taxonomy" id="1365484"/>
    <lineage>
        <taxon>Eukaryota</taxon>
        <taxon>Fungi</taxon>
        <taxon>Dikarya</taxon>
        <taxon>Ascomycota</taxon>
        <taxon>Pezizomycotina</taxon>
        <taxon>Eurotiomycetes</taxon>
        <taxon>Eurotiomycetidae</taxon>
        <taxon>Eurotiales</taxon>
        <taxon>Aspergillaceae</taxon>
        <taxon>Penicillium</taxon>
    </lineage>
</organism>
<keyword evidence="6" id="KW-1185">Reference proteome</keyword>
<gene>
    <name evidence="5" type="ORF">PROQFM164_S01g000273</name>
</gene>
<evidence type="ECO:0000259" key="4">
    <source>
        <dbReference type="Pfam" id="PF05225"/>
    </source>
</evidence>
<proteinExistence type="predicted"/>
<evidence type="ECO:0000259" key="3">
    <source>
        <dbReference type="Pfam" id="PF03221"/>
    </source>
</evidence>
<evidence type="ECO:0000256" key="1">
    <source>
        <dbReference type="ARBA" id="ARBA00023125"/>
    </source>
</evidence>
<protein>
    <submittedName>
        <fullName evidence="5">Probable transposable element</fullName>
    </submittedName>
</protein>
<feature type="domain" description="HTH psq-type" evidence="4">
    <location>
        <begin position="16"/>
        <end position="54"/>
    </location>
</feature>
<dbReference type="EMBL" id="HG792015">
    <property type="protein sequence ID" value="CDM26464.1"/>
    <property type="molecule type" value="Genomic_DNA"/>
</dbReference>
<dbReference type="STRING" id="1365484.W6PWX3"/>
<dbReference type="SUPFAM" id="SSF46689">
    <property type="entry name" value="Homeodomain-like"/>
    <property type="match status" value="1"/>
</dbReference>
<dbReference type="OMA" id="LTKWIIS"/>
<dbReference type="GO" id="GO:0003677">
    <property type="term" value="F:DNA binding"/>
    <property type="evidence" value="ECO:0007669"/>
    <property type="project" value="UniProtKB-KW"/>
</dbReference>
<name>W6PWX3_PENRF</name>
<dbReference type="InterPro" id="IPR006600">
    <property type="entry name" value="HTH_CenpB_DNA-bd_dom"/>
</dbReference>
<dbReference type="InterPro" id="IPR009057">
    <property type="entry name" value="Homeodomain-like_sf"/>
</dbReference>
<dbReference type="InterPro" id="IPR007889">
    <property type="entry name" value="HTH_Psq"/>
</dbReference>
<dbReference type="OrthoDB" id="4207519at2759"/>
<dbReference type="Proteomes" id="UP000030686">
    <property type="component" value="Unassembled WGS sequence"/>
</dbReference>
<evidence type="ECO:0000313" key="6">
    <source>
        <dbReference type="Proteomes" id="UP000030686"/>
    </source>
</evidence>
<evidence type="ECO:0000313" key="5">
    <source>
        <dbReference type="EMBL" id="CDM26464.1"/>
    </source>
</evidence>
<feature type="domain" description="HTH CENPB-type" evidence="3">
    <location>
        <begin position="70"/>
        <end position="105"/>
    </location>
</feature>
<dbReference type="Pfam" id="PF03221">
    <property type="entry name" value="HTH_Tnp_Tc5"/>
    <property type="match status" value="1"/>
</dbReference>
<evidence type="ECO:0000256" key="2">
    <source>
        <dbReference type="ARBA" id="ARBA00023242"/>
    </source>
</evidence>